<dbReference type="Gene3D" id="2.60.120.620">
    <property type="entry name" value="q2cbj1_9rhob like domain"/>
    <property type="match status" value="1"/>
</dbReference>
<proteinExistence type="predicted"/>
<dbReference type="Proteomes" id="UP000076584">
    <property type="component" value="Unassembled WGS sequence"/>
</dbReference>
<evidence type="ECO:0000313" key="3">
    <source>
        <dbReference type="EMBL" id="KZL78956.1"/>
    </source>
</evidence>
<feature type="domain" description="Prolyl 4-hydroxylase alpha subunit Fe(2+) 2OG dioxygenase" evidence="2">
    <location>
        <begin position="222"/>
        <end position="306"/>
    </location>
</feature>
<evidence type="ECO:0000256" key="1">
    <source>
        <dbReference type="SAM" id="MobiDB-lite"/>
    </source>
</evidence>
<feature type="region of interest" description="Disordered" evidence="1">
    <location>
        <begin position="1062"/>
        <end position="1115"/>
    </location>
</feature>
<organism evidence="3 4">
    <name type="scientific">Colletotrichum incanum</name>
    <name type="common">Soybean anthracnose fungus</name>
    <dbReference type="NCBI Taxonomy" id="1573173"/>
    <lineage>
        <taxon>Eukaryota</taxon>
        <taxon>Fungi</taxon>
        <taxon>Dikarya</taxon>
        <taxon>Ascomycota</taxon>
        <taxon>Pezizomycotina</taxon>
        <taxon>Sordariomycetes</taxon>
        <taxon>Hypocreomycetidae</taxon>
        <taxon>Glomerellales</taxon>
        <taxon>Glomerellaceae</taxon>
        <taxon>Colletotrichum</taxon>
        <taxon>Colletotrichum spaethianum species complex</taxon>
    </lineage>
</organism>
<sequence>MDTNKETAAAALSSESSRVPQEAPAPATVIEFEGIATEASTPGTPATRPAQDVAVTEHAEVTKIAEIAKQHEENQQGADGDGDDTDAAASEASSALSTDEWRSDTFENDLLCALDDVQAQGSFASFRPLKSVDPELFVHDVGPIVLPLQEPQAREMIGKAVQAPFGKGSDTIVDTTVRNTWELDPKHFELRSPRWVADLQKICAMVASDMNIKSPINAELYKLLVYEKGAMFKAHTDTEKCPGMFGTLVVCLPSAHKGGDVVVKHAGQTKTFKTSEAAQSFACWYSDVHHEVLPVTDGYRVVLTYNLTTDPAVERPSAGLVRSETRALRHTLRRWLRKGADSSEVDHVYYGLDHEYTEASISMKALKGRDLAVVQTLQELASELDFDVLLALAEKMETGSAESHGYDPRFDSYNSRHYGSYDDDDVSEEDESGPHELEEVHDTELSVKVLVDLGGRPVLRNMMLSQDNCLQADDFFEGVSRKEEYEGYQGNWGPTATHWYCVTAALIIRRDRIAQFLRDSLNSNHHHSDGSITLLLTYLADSILKGVPNKESAFSTLEEIWNRHVLGIGGARPKLDGDIISKMLRAVIQMEQWGFFESITSHLRGALPSKYYKWLREQVDEGKVSFDKAKTGLASTVLGCKHFFESCKAMEAFAPADQPLPDHIREWVQGTLGKGLRASAESASFVGHDGTSIVENAKKYADFDWLCSVVVPLVKDHFTIPAFALEFLSALILCARKKVFPVKEAVELYKRLAKDFIAKLDFGKIHGNRTEEQIQKAARHTYGQTAPESTTPTPKNLAVTPDALADLFRTLIKLSSPPREDLLMPLAMKLVSFAPKMQPADFNPLWIPFLQKLITILEITKTPLTTPRYQQIFGAIFESYRDNYVGQKPETQTLGPHSGTYVRAQRRCCCANCLILNGFLADPSRYVCRFPVGKRARHHLHKQIEQHAIQCSHVTDRSGPLETLVVTKPKEMEIAKYEAKQEQAAEMFQSFDQTKLGLLLGEDYPAIAEGLWKRPVNLASGRGGATYTPPADGMPAVLPPTNVPAPRPFNAPAPEPVLNRVLAPVTPNSSGPSQPMPGLGPAALAATAPAPPSQLTSVPPRAVKRKAEPEIIDLT</sequence>
<dbReference type="PANTHER" id="PTHR33099:SF7">
    <property type="entry name" value="MYND-TYPE DOMAIN-CONTAINING PROTEIN"/>
    <property type="match status" value="1"/>
</dbReference>
<accession>A0A166ZI92</accession>
<reference evidence="3 4" key="1">
    <citation type="submission" date="2015-06" db="EMBL/GenBank/DDBJ databases">
        <title>Survival trade-offs in plant roots during colonization by closely related pathogenic and mutualistic fungi.</title>
        <authorList>
            <person name="Hacquard S."/>
            <person name="Kracher B."/>
            <person name="Hiruma K."/>
            <person name="Weinman A."/>
            <person name="Muench P."/>
            <person name="Garrido Oter R."/>
            <person name="Ver Loren van Themaat E."/>
            <person name="Dallerey J.-F."/>
            <person name="Damm U."/>
            <person name="Henrissat B."/>
            <person name="Lespinet O."/>
            <person name="Thon M."/>
            <person name="Kemen E."/>
            <person name="McHardy A.C."/>
            <person name="Schulze-Lefert P."/>
            <person name="O'Connell R.J."/>
        </authorList>
    </citation>
    <scope>NUCLEOTIDE SEQUENCE [LARGE SCALE GENOMIC DNA]</scope>
    <source>
        <strain evidence="3 4">MAFF 238704</strain>
    </source>
</reference>
<dbReference type="AlphaFoldDB" id="A0A166ZI92"/>
<gene>
    <name evidence="3" type="ORF">CI238_02263</name>
</gene>
<feature type="compositionally biased region" description="Low complexity" evidence="1">
    <location>
        <begin position="1076"/>
        <end position="1088"/>
    </location>
</feature>
<feature type="compositionally biased region" description="Acidic residues" evidence="1">
    <location>
        <begin position="421"/>
        <end position="431"/>
    </location>
</feature>
<feature type="region of interest" description="Disordered" evidence="1">
    <location>
        <begin position="1"/>
        <end position="58"/>
    </location>
</feature>
<evidence type="ECO:0000259" key="2">
    <source>
        <dbReference type="Pfam" id="PF13640"/>
    </source>
</evidence>
<comment type="caution">
    <text evidence="3">The sequence shown here is derived from an EMBL/GenBank/DDBJ whole genome shotgun (WGS) entry which is preliminary data.</text>
</comment>
<protein>
    <submittedName>
        <fullName evidence="3">2og-fe oxygenase superfamily protein</fullName>
    </submittedName>
</protein>
<dbReference type="Pfam" id="PF13640">
    <property type="entry name" value="2OG-FeII_Oxy_3"/>
    <property type="match status" value="1"/>
</dbReference>
<feature type="compositionally biased region" description="Low complexity" evidence="1">
    <location>
        <begin position="87"/>
        <end position="98"/>
    </location>
</feature>
<keyword evidence="4" id="KW-1185">Reference proteome</keyword>
<feature type="compositionally biased region" description="Low complexity" evidence="1">
    <location>
        <begin position="8"/>
        <end position="17"/>
    </location>
</feature>
<feature type="region of interest" description="Disordered" evidence="1">
    <location>
        <begin position="70"/>
        <end position="100"/>
    </location>
</feature>
<dbReference type="PANTHER" id="PTHR33099">
    <property type="entry name" value="FE2OG DIOXYGENASE DOMAIN-CONTAINING PROTEIN"/>
    <property type="match status" value="1"/>
</dbReference>
<feature type="region of interest" description="Disordered" evidence="1">
    <location>
        <begin position="418"/>
        <end position="440"/>
    </location>
</feature>
<name>A0A166ZI92_COLIC</name>
<dbReference type="EMBL" id="LFIW01002185">
    <property type="protein sequence ID" value="KZL78956.1"/>
    <property type="molecule type" value="Genomic_DNA"/>
</dbReference>
<dbReference type="InterPro" id="IPR044862">
    <property type="entry name" value="Pro_4_hyd_alph_FE2OG_OXY"/>
</dbReference>
<evidence type="ECO:0000313" key="4">
    <source>
        <dbReference type="Proteomes" id="UP000076584"/>
    </source>
</evidence>